<dbReference type="EMBL" id="BSXT01000158">
    <property type="protein sequence ID" value="GMF19411.1"/>
    <property type="molecule type" value="Genomic_DNA"/>
</dbReference>
<feature type="transmembrane region" description="Helical" evidence="7">
    <location>
        <begin position="47"/>
        <end position="68"/>
    </location>
</feature>
<reference evidence="8" key="1">
    <citation type="submission" date="2023-04" db="EMBL/GenBank/DDBJ databases">
        <title>Phytophthora fragariaefolia NBRC 109709.</title>
        <authorList>
            <person name="Ichikawa N."/>
            <person name="Sato H."/>
            <person name="Tonouchi N."/>
        </authorList>
    </citation>
    <scope>NUCLEOTIDE SEQUENCE</scope>
    <source>
        <strain evidence="8">NBRC 109709</strain>
    </source>
</reference>
<evidence type="ECO:0000256" key="3">
    <source>
        <dbReference type="ARBA" id="ARBA00022525"/>
    </source>
</evidence>
<keyword evidence="7" id="KW-0472">Membrane</keyword>
<evidence type="ECO:0000313" key="9">
    <source>
        <dbReference type="Proteomes" id="UP001165121"/>
    </source>
</evidence>
<comment type="similarity">
    <text evidence="2 5">Belongs to the RxLR effector family.</text>
</comment>
<comment type="caution">
    <text evidence="8">The sequence shown here is derived from an EMBL/GenBank/DDBJ whole genome shotgun (WGS) entry which is preliminary data.</text>
</comment>
<dbReference type="Proteomes" id="UP001165121">
    <property type="component" value="Unassembled WGS sequence"/>
</dbReference>
<keyword evidence="4" id="KW-0732">Signal</keyword>
<comment type="function">
    <text evidence="5">Effector that suppresses plant defense responses during pathogen infection.</text>
</comment>
<sequence>MKWLRGRQDMRTLSEARTSARLDIPTERFPPNEAPRRPKASQPAMRVNFLLLLAVVTVLAGSIVSSSATQRLPYQNVIESDNGIELKITRVLRAATKPNEATDPDEEERGIPEVVKKLSTSVAKWPKTTIQKMYVKFSSAAMNTEATATKFMQWGFNPDQVYRWLKVYDGNPGHERVLWETFARLVFPVTSYFLSSQPYIKQQDSNSGDKSTSGFLIAKFDRLESHNAHLQFDVSFDPFGAIFTIQQATGGNEVKGPT</sequence>
<name>A0A9W6TU93_9STRA</name>
<evidence type="ECO:0000256" key="5">
    <source>
        <dbReference type="RuleBase" id="RU367124"/>
    </source>
</evidence>
<comment type="subcellular location">
    <subcellularLocation>
        <location evidence="1 5">Secreted</location>
    </subcellularLocation>
</comment>
<dbReference type="AlphaFoldDB" id="A0A9W6TU93"/>
<evidence type="ECO:0000256" key="6">
    <source>
        <dbReference type="SAM" id="MobiDB-lite"/>
    </source>
</evidence>
<comment type="domain">
    <text evidence="5">The RxLR-dEER motif acts to carry the protein into the host cell cytoplasm through binding to cell surface phosphatidylinositol-3-phosphate.</text>
</comment>
<dbReference type="Pfam" id="PF16810">
    <property type="entry name" value="RXLR"/>
    <property type="match status" value="1"/>
</dbReference>
<feature type="region of interest" description="Disordered" evidence="6">
    <location>
        <begin position="1"/>
        <end position="41"/>
    </location>
</feature>
<gene>
    <name evidence="8" type="ORF">Pfra01_000201500</name>
</gene>
<keyword evidence="9" id="KW-1185">Reference proteome</keyword>
<proteinExistence type="inferred from homology"/>
<feature type="compositionally biased region" description="Basic and acidic residues" evidence="6">
    <location>
        <begin position="1"/>
        <end position="26"/>
    </location>
</feature>
<protein>
    <recommendedName>
        <fullName evidence="5">RxLR effector protein</fullName>
    </recommendedName>
</protein>
<evidence type="ECO:0000256" key="1">
    <source>
        <dbReference type="ARBA" id="ARBA00004613"/>
    </source>
</evidence>
<organism evidence="8 9">
    <name type="scientific">Phytophthora fragariaefolia</name>
    <dbReference type="NCBI Taxonomy" id="1490495"/>
    <lineage>
        <taxon>Eukaryota</taxon>
        <taxon>Sar</taxon>
        <taxon>Stramenopiles</taxon>
        <taxon>Oomycota</taxon>
        <taxon>Peronosporomycetes</taxon>
        <taxon>Peronosporales</taxon>
        <taxon>Peronosporaceae</taxon>
        <taxon>Phytophthora</taxon>
    </lineage>
</organism>
<evidence type="ECO:0000256" key="2">
    <source>
        <dbReference type="ARBA" id="ARBA00010400"/>
    </source>
</evidence>
<evidence type="ECO:0000256" key="4">
    <source>
        <dbReference type="ARBA" id="ARBA00022729"/>
    </source>
</evidence>
<keyword evidence="3 5" id="KW-0964">Secreted</keyword>
<dbReference type="OrthoDB" id="108362at2759"/>
<accession>A0A9W6TU93</accession>
<dbReference type="InterPro" id="IPR031825">
    <property type="entry name" value="RXLR"/>
</dbReference>
<keyword evidence="7" id="KW-0812">Transmembrane</keyword>
<evidence type="ECO:0000256" key="7">
    <source>
        <dbReference type="SAM" id="Phobius"/>
    </source>
</evidence>
<keyword evidence="7" id="KW-1133">Transmembrane helix</keyword>
<evidence type="ECO:0000313" key="8">
    <source>
        <dbReference type="EMBL" id="GMF19411.1"/>
    </source>
</evidence>